<comment type="caution">
    <text evidence="1">The sequence shown here is derived from an EMBL/GenBank/DDBJ whole genome shotgun (WGS) entry which is preliminary data.</text>
</comment>
<protein>
    <submittedName>
        <fullName evidence="1">Uncharacterized protein</fullName>
    </submittedName>
</protein>
<organism evidence="1 2">
    <name type="scientific">Nothophoma quercina</name>
    <dbReference type="NCBI Taxonomy" id="749835"/>
    <lineage>
        <taxon>Eukaryota</taxon>
        <taxon>Fungi</taxon>
        <taxon>Dikarya</taxon>
        <taxon>Ascomycota</taxon>
        <taxon>Pezizomycotina</taxon>
        <taxon>Dothideomycetes</taxon>
        <taxon>Pleosporomycetidae</taxon>
        <taxon>Pleosporales</taxon>
        <taxon>Pleosporineae</taxon>
        <taxon>Didymellaceae</taxon>
        <taxon>Nothophoma</taxon>
    </lineage>
</organism>
<accession>A0ABR3RJD9</accession>
<evidence type="ECO:0000313" key="1">
    <source>
        <dbReference type="EMBL" id="KAL1604462.1"/>
    </source>
</evidence>
<sequence length="122" mass="13257">MSSTDQSILLSSINLMEALKKQIINEAEAVFRPIYTEGGAFGIITSKKCGETGNEYEARLIVRIDRLPTGTYGNWVLVSTNPSICKSPVDAMADLLEFLYAESAPLVAHVGPGESFCLEVQD</sequence>
<evidence type="ECO:0000313" key="2">
    <source>
        <dbReference type="Proteomes" id="UP001521222"/>
    </source>
</evidence>
<dbReference type="EMBL" id="JAKIXB020000010">
    <property type="protein sequence ID" value="KAL1604462.1"/>
    <property type="molecule type" value="Genomic_DNA"/>
</dbReference>
<dbReference type="Proteomes" id="UP001521222">
    <property type="component" value="Unassembled WGS sequence"/>
</dbReference>
<reference evidence="1 2" key="1">
    <citation type="submission" date="2024-02" db="EMBL/GenBank/DDBJ databases">
        <title>De novo assembly and annotation of 12 fungi associated with fruit tree decline syndrome in Ontario, Canada.</title>
        <authorList>
            <person name="Sulman M."/>
            <person name="Ellouze W."/>
            <person name="Ilyukhin E."/>
        </authorList>
    </citation>
    <scope>NUCLEOTIDE SEQUENCE [LARGE SCALE GENOMIC DNA]</scope>
    <source>
        <strain evidence="1 2">M97-236</strain>
    </source>
</reference>
<proteinExistence type="predicted"/>
<gene>
    <name evidence="1" type="ORF">SLS59_003654</name>
</gene>
<keyword evidence="2" id="KW-1185">Reference proteome</keyword>
<name>A0ABR3RJD9_9PLEO</name>